<dbReference type="AlphaFoldDB" id="A0A6G0SYY0"/>
<gene>
    <name evidence="1" type="ORF">AGLY_016736</name>
</gene>
<keyword evidence="2" id="KW-1185">Reference proteome</keyword>
<sequence length="256" mass="30268">MHYRIQSILNDMVSFPLKTGRSVLSYSTPKTMAKYTVYFHNPIFIGDIAVKINDNVVWLKKLRPHDFDYCVRFTSFYERTFLSHVSAVADFTAKSQPYLDHYIEGAVVTLIQCFLKIWIHGKLYVKVENGNRVGKCRYSVIVLYRNPRNFKYCIGDISRYLISFNVVKKYNITLDIFDWCNVKVQYSLCHWKSPPKFEIEALFQLVMLYTDTQKKTHIIPTVFFRKHYYSLRQWERGSLRTFLGGSPTRCRDVLSV</sequence>
<evidence type="ECO:0000313" key="1">
    <source>
        <dbReference type="EMBL" id="KAE9522867.1"/>
    </source>
</evidence>
<dbReference type="Proteomes" id="UP000475862">
    <property type="component" value="Unassembled WGS sequence"/>
</dbReference>
<proteinExistence type="predicted"/>
<protein>
    <submittedName>
        <fullName evidence="1">Uncharacterized protein</fullName>
    </submittedName>
</protein>
<evidence type="ECO:0000313" key="2">
    <source>
        <dbReference type="Proteomes" id="UP000475862"/>
    </source>
</evidence>
<organism evidence="1 2">
    <name type="scientific">Aphis glycines</name>
    <name type="common">Soybean aphid</name>
    <dbReference type="NCBI Taxonomy" id="307491"/>
    <lineage>
        <taxon>Eukaryota</taxon>
        <taxon>Metazoa</taxon>
        <taxon>Ecdysozoa</taxon>
        <taxon>Arthropoda</taxon>
        <taxon>Hexapoda</taxon>
        <taxon>Insecta</taxon>
        <taxon>Pterygota</taxon>
        <taxon>Neoptera</taxon>
        <taxon>Paraneoptera</taxon>
        <taxon>Hemiptera</taxon>
        <taxon>Sternorrhyncha</taxon>
        <taxon>Aphidomorpha</taxon>
        <taxon>Aphidoidea</taxon>
        <taxon>Aphididae</taxon>
        <taxon>Aphidini</taxon>
        <taxon>Aphis</taxon>
        <taxon>Aphis</taxon>
    </lineage>
</organism>
<reference evidence="1 2" key="1">
    <citation type="submission" date="2019-08" db="EMBL/GenBank/DDBJ databases">
        <title>The genome of the soybean aphid Biotype 1, its phylome, world population structure and adaptation to the North American continent.</title>
        <authorList>
            <person name="Giordano R."/>
            <person name="Donthu R.K."/>
            <person name="Hernandez A.G."/>
            <person name="Wright C.L."/>
            <person name="Zimin A.V."/>
        </authorList>
    </citation>
    <scope>NUCLEOTIDE SEQUENCE [LARGE SCALE GENOMIC DNA]</scope>
    <source>
        <tissue evidence="1">Whole aphids</tissue>
    </source>
</reference>
<name>A0A6G0SYY0_APHGL</name>
<accession>A0A6G0SYY0</accession>
<dbReference type="EMBL" id="VYZN01000518">
    <property type="protein sequence ID" value="KAE9522867.1"/>
    <property type="molecule type" value="Genomic_DNA"/>
</dbReference>
<comment type="caution">
    <text evidence="1">The sequence shown here is derived from an EMBL/GenBank/DDBJ whole genome shotgun (WGS) entry which is preliminary data.</text>
</comment>